<proteinExistence type="predicted"/>
<dbReference type="InterPro" id="IPR001387">
    <property type="entry name" value="Cro/C1-type_HTH"/>
</dbReference>
<dbReference type="InterPro" id="IPR050807">
    <property type="entry name" value="TransReg_Diox_bact_type"/>
</dbReference>
<dbReference type="CDD" id="cd00093">
    <property type="entry name" value="HTH_XRE"/>
    <property type="match status" value="1"/>
</dbReference>
<name>A0ABY8IWW1_9BACI</name>
<keyword evidence="5" id="KW-1185">Reference proteome</keyword>
<dbReference type="Pfam" id="PF01381">
    <property type="entry name" value="HTH_3"/>
    <property type="match status" value="1"/>
</dbReference>
<sequence length="109" mass="12795">MIGEHIKQIRKKRKMTLAELAERSGFAKSYVSSIERNRQTNPSIQFLESISKELDVSLNYLLYGDKNDDVLDKDWQHLIQKAQNLGVSKEKFREYLEENKENDGYKSNL</sequence>
<dbReference type="SMART" id="SM00530">
    <property type="entry name" value="HTH_XRE"/>
    <property type="match status" value="1"/>
</dbReference>
<dbReference type="RefSeq" id="WP_283076316.1">
    <property type="nucleotide sequence ID" value="NZ_CP121671.1"/>
</dbReference>
<dbReference type="Gene3D" id="1.10.260.40">
    <property type="entry name" value="lambda repressor-like DNA-binding domains"/>
    <property type="match status" value="1"/>
</dbReference>
<dbReference type="InterPro" id="IPR036281">
    <property type="entry name" value="SinR/SinI_dimer_dom_sf"/>
</dbReference>
<gene>
    <name evidence="4" type="ORF">P9989_18455</name>
</gene>
<dbReference type="PROSITE" id="PS50943">
    <property type="entry name" value="HTH_CROC1"/>
    <property type="match status" value="1"/>
</dbReference>
<protein>
    <submittedName>
        <fullName evidence="4">Helix-turn-helix domain-containing protein</fullName>
    </submittedName>
</protein>
<keyword evidence="1" id="KW-0238">DNA-binding</keyword>
<feature type="domain" description="HTH cro/C1-type" evidence="2">
    <location>
        <begin position="6"/>
        <end position="61"/>
    </location>
</feature>
<dbReference type="PROSITE" id="PS51500">
    <property type="entry name" value="SIN"/>
    <property type="match status" value="1"/>
</dbReference>
<dbReference type="SUPFAM" id="SSF47406">
    <property type="entry name" value="SinR repressor dimerisation domain-like"/>
    <property type="match status" value="1"/>
</dbReference>
<evidence type="ECO:0000259" key="2">
    <source>
        <dbReference type="PROSITE" id="PS50943"/>
    </source>
</evidence>
<dbReference type="Proteomes" id="UP001221597">
    <property type="component" value="Chromosome"/>
</dbReference>
<organism evidence="4 5">
    <name type="scientific">Halobacillus naozhouensis</name>
    <dbReference type="NCBI Taxonomy" id="554880"/>
    <lineage>
        <taxon>Bacteria</taxon>
        <taxon>Bacillati</taxon>
        <taxon>Bacillota</taxon>
        <taxon>Bacilli</taxon>
        <taxon>Bacillales</taxon>
        <taxon>Bacillaceae</taxon>
        <taxon>Halobacillus</taxon>
    </lineage>
</organism>
<evidence type="ECO:0000256" key="1">
    <source>
        <dbReference type="ARBA" id="ARBA00023125"/>
    </source>
</evidence>
<evidence type="ECO:0000313" key="4">
    <source>
        <dbReference type="EMBL" id="WFT74317.1"/>
    </source>
</evidence>
<evidence type="ECO:0000259" key="3">
    <source>
        <dbReference type="PROSITE" id="PS51500"/>
    </source>
</evidence>
<dbReference type="Pfam" id="PF08671">
    <property type="entry name" value="SinI"/>
    <property type="match status" value="1"/>
</dbReference>
<dbReference type="PANTHER" id="PTHR46797">
    <property type="entry name" value="HTH-TYPE TRANSCRIPTIONAL REGULATOR"/>
    <property type="match status" value="1"/>
</dbReference>
<dbReference type="InterPro" id="IPR010981">
    <property type="entry name" value="SinR/SinI_dimer_dom"/>
</dbReference>
<feature type="domain" description="Sin" evidence="3">
    <location>
        <begin position="62"/>
        <end position="100"/>
    </location>
</feature>
<dbReference type="InterPro" id="IPR010982">
    <property type="entry name" value="Lambda_DNA-bd_dom_sf"/>
</dbReference>
<reference evidence="4 5" key="1">
    <citation type="submission" date="2023-04" db="EMBL/GenBank/DDBJ databases">
        <title>Genome sequence of Halobacillus naozhouensis KACC 21980.</title>
        <authorList>
            <person name="Kim S."/>
            <person name="Heo J."/>
            <person name="Kwon S.-W."/>
        </authorList>
    </citation>
    <scope>NUCLEOTIDE SEQUENCE [LARGE SCALE GENOMIC DNA]</scope>
    <source>
        <strain evidence="4 5">KCTC 13234</strain>
    </source>
</reference>
<evidence type="ECO:0000313" key="5">
    <source>
        <dbReference type="Proteomes" id="UP001221597"/>
    </source>
</evidence>
<accession>A0ABY8IWW1</accession>
<dbReference type="SUPFAM" id="SSF47413">
    <property type="entry name" value="lambda repressor-like DNA-binding domains"/>
    <property type="match status" value="1"/>
</dbReference>
<dbReference type="PANTHER" id="PTHR46797:SF13">
    <property type="entry name" value="HTH-TYPE TRANSCRIPTIONAL REGULATOR SINR"/>
    <property type="match status" value="1"/>
</dbReference>
<dbReference type="EMBL" id="CP121671">
    <property type="protein sequence ID" value="WFT74317.1"/>
    <property type="molecule type" value="Genomic_DNA"/>
</dbReference>